<protein>
    <submittedName>
        <fullName evidence="1">Uncharacterized protein</fullName>
    </submittedName>
</protein>
<evidence type="ECO:0000313" key="1">
    <source>
        <dbReference type="EMBL" id="ADI16961.1"/>
    </source>
</evidence>
<proteinExistence type="predicted"/>
<sequence>TISCILRIHIPSIFYISMNNKVYLIFINNIYIKAPFYRIVNLPP</sequence>
<feature type="non-terminal residue" evidence="1">
    <location>
        <position position="1"/>
    </location>
</feature>
<reference evidence="1" key="1">
    <citation type="journal article" date="2011" name="Environ. Microbiol.">
        <title>Time-series analyses of Monterey Bay coastal microbial picoplankton using a 'genome proxy' microarray.</title>
        <authorList>
            <person name="Rich V.I."/>
            <person name="Pham V.D."/>
            <person name="Eppley J."/>
            <person name="Shi Y."/>
            <person name="DeLong E.F."/>
        </authorList>
    </citation>
    <scope>NUCLEOTIDE SEQUENCE</scope>
</reference>
<accession>E0XRC0</accession>
<dbReference type="AlphaFoldDB" id="E0XRC0"/>
<organism evidence="1">
    <name type="scientific">uncultured Sphingobacteriales bacterium HF0010_19H17</name>
    <dbReference type="NCBI Taxonomy" id="710990"/>
    <lineage>
        <taxon>Bacteria</taxon>
        <taxon>Pseudomonadati</taxon>
        <taxon>Bacteroidota</taxon>
        <taxon>Sphingobacteriia</taxon>
        <taxon>Sphingobacteriales</taxon>
        <taxon>environmental samples</taxon>
    </lineage>
</organism>
<dbReference type="EMBL" id="GU474851">
    <property type="protein sequence ID" value="ADI16961.1"/>
    <property type="molecule type" value="Genomic_DNA"/>
</dbReference>
<name>E0XRC0_9SPHI</name>